<evidence type="ECO:0000313" key="3">
    <source>
        <dbReference type="EMBL" id="GLB49475.1"/>
    </source>
</evidence>
<feature type="signal peptide" evidence="2">
    <location>
        <begin position="1"/>
        <end position="25"/>
    </location>
</feature>
<dbReference type="Proteomes" id="UP001143543">
    <property type="component" value="Unassembled WGS sequence"/>
</dbReference>
<organism evidence="3 4">
    <name type="scientific">Neptunitalea lumnitzerae</name>
    <dbReference type="NCBI Taxonomy" id="2965509"/>
    <lineage>
        <taxon>Bacteria</taxon>
        <taxon>Pseudomonadati</taxon>
        <taxon>Bacteroidota</taxon>
        <taxon>Flavobacteriia</taxon>
        <taxon>Flavobacteriales</taxon>
        <taxon>Flavobacteriaceae</taxon>
        <taxon>Neptunitalea</taxon>
    </lineage>
</organism>
<keyword evidence="2" id="KW-0732">Signal</keyword>
<dbReference type="EMBL" id="BRVO01000002">
    <property type="protein sequence ID" value="GLB49475.1"/>
    <property type="molecule type" value="Genomic_DNA"/>
</dbReference>
<dbReference type="RefSeq" id="WP_281765108.1">
    <property type="nucleotide sequence ID" value="NZ_BRVO01000002.1"/>
</dbReference>
<keyword evidence="4" id="KW-1185">Reference proteome</keyword>
<feature type="region of interest" description="Disordered" evidence="1">
    <location>
        <begin position="32"/>
        <end position="65"/>
    </location>
</feature>
<accession>A0ABQ5MK98</accession>
<feature type="compositionally biased region" description="Acidic residues" evidence="1">
    <location>
        <begin position="55"/>
        <end position="65"/>
    </location>
</feature>
<dbReference type="PROSITE" id="PS51257">
    <property type="entry name" value="PROKAR_LIPOPROTEIN"/>
    <property type="match status" value="1"/>
</dbReference>
<gene>
    <name evidence="3" type="ORF">Y10_18430</name>
</gene>
<protein>
    <recommendedName>
        <fullName evidence="5">Secreted protein</fullName>
    </recommendedName>
</protein>
<name>A0ABQ5MK98_9FLAO</name>
<evidence type="ECO:0000256" key="1">
    <source>
        <dbReference type="SAM" id="MobiDB-lite"/>
    </source>
</evidence>
<sequence length="65" mass="7252">MKKFYIVFLLIVCILPLSYSCNPEALSEDLNLYEQQSKTNTGDDDDTVPPPNTGGDEEEDPETTP</sequence>
<feature type="chain" id="PRO_5046263727" description="Secreted protein" evidence="2">
    <location>
        <begin position="26"/>
        <end position="65"/>
    </location>
</feature>
<evidence type="ECO:0000313" key="4">
    <source>
        <dbReference type="Proteomes" id="UP001143543"/>
    </source>
</evidence>
<comment type="caution">
    <text evidence="3">The sequence shown here is derived from an EMBL/GenBank/DDBJ whole genome shotgun (WGS) entry which is preliminary data.</text>
</comment>
<proteinExistence type="predicted"/>
<evidence type="ECO:0000256" key="2">
    <source>
        <dbReference type="SAM" id="SignalP"/>
    </source>
</evidence>
<evidence type="ECO:0008006" key="5">
    <source>
        <dbReference type="Google" id="ProtNLM"/>
    </source>
</evidence>
<reference evidence="3" key="1">
    <citation type="submission" date="2022-07" db="EMBL/GenBank/DDBJ databases">
        <title>Taxonomy of Novel Oxalotrophic and Methylotrophic Bacteria.</title>
        <authorList>
            <person name="Sahin N."/>
            <person name="Tani A."/>
        </authorList>
    </citation>
    <scope>NUCLEOTIDE SEQUENCE</scope>
    <source>
        <strain evidence="3">Y10</strain>
    </source>
</reference>